<protein>
    <submittedName>
        <fullName evidence="2">Uncharacterized protein</fullName>
    </submittedName>
</protein>
<feature type="non-terminal residue" evidence="2">
    <location>
        <position position="661"/>
    </location>
</feature>
<name>A0A0F9E0J7_9ZZZZ</name>
<gene>
    <name evidence="2" type="ORF">LCGC14_2134220</name>
</gene>
<dbReference type="EMBL" id="LAZR01026832">
    <property type="protein sequence ID" value="KKL67514.1"/>
    <property type="molecule type" value="Genomic_DNA"/>
</dbReference>
<sequence length="661" mass="73847">HKAYNIAWSIYKTKLMADVIEQVFMSAVASFVSATIIAITLTTGTGLAHLAYFAVYTLMTKFSIDMKLKEAESQSRSQTFTPVSVEQQDPVSLNERSVADRVGLKDSMAAALLGHPGGYYTTISGGTPGNMYTAEALVSPPNYARIIGAASLGFFVLLWQNFWDMGGSDPDVYTALDFDDMNLDYRHLTSELASYNMYPNYLYKNTENILHPYSQNYANTLGFLETKVKRVSNNELDAIIPTNVDGRPTYQFINSTSIGSTLPLSILYKPVVLSEERYNEIQPSAGHLVITTQTKDYNNTKGINPYTLTPVEQLVGYKAKIPLINKEFEYPIQYISIDFMKQLYPNAIPTYFAKGILIDKSYYAIEDGNLYFTKSLETIISEQYLEFETDLQQANSFITTIYFDIHIFFDRFVPDNTTERNSLALAQATSYALMDYFNQYTYAEVTANMISEIAYTETLTFWSTLISAPLVFLGSWAIMGTQTFLAQAEVGIVKQLLSLVTAPIKEVFQEIIEDGFKEAIAENFVDLIGGTEDVGFWLSSIWTSGREAVSSLATITLGKGDSRANIKTALSIAKAHLSGNTEIKNTILTQLSQELDKKKQDIKEKQEGMKTWQKVINSGAFKGILMMTSAFFFGSLSFLGVNRMFRSAFTITSKAYGEAKT</sequence>
<evidence type="ECO:0000256" key="1">
    <source>
        <dbReference type="SAM" id="Phobius"/>
    </source>
</evidence>
<organism evidence="2">
    <name type="scientific">marine sediment metagenome</name>
    <dbReference type="NCBI Taxonomy" id="412755"/>
    <lineage>
        <taxon>unclassified sequences</taxon>
        <taxon>metagenomes</taxon>
        <taxon>ecological metagenomes</taxon>
    </lineage>
</organism>
<dbReference type="AlphaFoldDB" id="A0A0F9E0J7"/>
<evidence type="ECO:0000313" key="2">
    <source>
        <dbReference type="EMBL" id="KKL67514.1"/>
    </source>
</evidence>
<feature type="transmembrane region" description="Helical" evidence="1">
    <location>
        <begin position="31"/>
        <end position="59"/>
    </location>
</feature>
<reference evidence="2" key="1">
    <citation type="journal article" date="2015" name="Nature">
        <title>Complex archaea that bridge the gap between prokaryotes and eukaryotes.</title>
        <authorList>
            <person name="Spang A."/>
            <person name="Saw J.H."/>
            <person name="Jorgensen S.L."/>
            <person name="Zaremba-Niedzwiedzka K."/>
            <person name="Martijn J."/>
            <person name="Lind A.E."/>
            <person name="van Eijk R."/>
            <person name="Schleper C."/>
            <person name="Guy L."/>
            <person name="Ettema T.J."/>
        </authorList>
    </citation>
    <scope>NUCLEOTIDE SEQUENCE</scope>
</reference>
<proteinExistence type="predicted"/>
<comment type="caution">
    <text evidence="2">The sequence shown here is derived from an EMBL/GenBank/DDBJ whole genome shotgun (WGS) entry which is preliminary data.</text>
</comment>
<feature type="non-terminal residue" evidence="2">
    <location>
        <position position="1"/>
    </location>
</feature>
<keyword evidence="1" id="KW-1133">Transmembrane helix</keyword>
<feature type="transmembrane region" description="Helical" evidence="1">
    <location>
        <begin position="619"/>
        <end position="641"/>
    </location>
</feature>
<accession>A0A0F9E0J7</accession>
<feature type="transmembrane region" description="Helical" evidence="1">
    <location>
        <begin position="143"/>
        <end position="163"/>
    </location>
</feature>
<keyword evidence="1" id="KW-0812">Transmembrane</keyword>
<keyword evidence="1" id="KW-0472">Membrane</keyword>